<evidence type="ECO:0000256" key="6">
    <source>
        <dbReference type="ARBA" id="ARBA00022692"/>
    </source>
</evidence>
<feature type="domain" description="EamA" evidence="12">
    <location>
        <begin position="39"/>
        <end position="116"/>
    </location>
</feature>
<dbReference type="AlphaFoldDB" id="A0A9D9J1P1"/>
<evidence type="ECO:0000256" key="9">
    <source>
        <dbReference type="ARBA" id="ARBA00023098"/>
    </source>
</evidence>
<name>A0A9D9J1P1_9BACT</name>
<evidence type="ECO:0000259" key="12">
    <source>
        <dbReference type="Pfam" id="PF00892"/>
    </source>
</evidence>
<keyword evidence="2" id="KW-1003">Cell membrane</keyword>
<keyword evidence="7" id="KW-0448">Lipopolysaccharide biosynthesis</keyword>
<evidence type="ECO:0000256" key="11">
    <source>
        <dbReference type="SAM" id="Phobius"/>
    </source>
</evidence>
<evidence type="ECO:0000256" key="2">
    <source>
        <dbReference type="ARBA" id="ARBA00022475"/>
    </source>
</evidence>
<sequence length="120" mass="13387">MLKLVLLSFFHCLTLCAGQVFLKISLSKTGPFRFSWGYFKDFLTCWQWAACGASFLTACILWMYILKRYEFSLAYPITSMTFVFSILAGFLVFGEAISVNKWVGVGLITLGIIVIAAGGK</sequence>
<dbReference type="PANTHER" id="PTHR30561:SF9">
    <property type="entry name" value="4-AMINO-4-DEOXY-L-ARABINOSE-PHOSPHOUNDECAPRENOL FLIPPASE SUBUNIT ARNF-RELATED"/>
    <property type="match status" value="1"/>
</dbReference>
<dbReference type="Gene3D" id="1.10.3730.20">
    <property type="match status" value="1"/>
</dbReference>
<keyword evidence="4" id="KW-0997">Cell inner membrane</keyword>
<evidence type="ECO:0000256" key="3">
    <source>
        <dbReference type="ARBA" id="ARBA00022516"/>
    </source>
</evidence>
<dbReference type="SUPFAM" id="SSF103481">
    <property type="entry name" value="Multidrug resistance efflux transporter EmrE"/>
    <property type="match status" value="1"/>
</dbReference>
<comment type="caution">
    <text evidence="13">The sequence shown here is derived from an EMBL/GenBank/DDBJ whole genome shotgun (WGS) entry which is preliminary data.</text>
</comment>
<evidence type="ECO:0000256" key="1">
    <source>
        <dbReference type="ARBA" id="ARBA00004651"/>
    </source>
</evidence>
<dbReference type="InterPro" id="IPR000390">
    <property type="entry name" value="Small_drug/metabolite_transptr"/>
</dbReference>
<evidence type="ECO:0000313" key="14">
    <source>
        <dbReference type="Proteomes" id="UP000823772"/>
    </source>
</evidence>
<dbReference type="InterPro" id="IPR000620">
    <property type="entry name" value="EamA_dom"/>
</dbReference>
<keyword evidence="8 11" id="KW-1133">Transmembrane helix</keyword>
<feature type="transmembrane region" description="Helical" evidence="11">
    <location>
        <begin position="73"/>
        <end position="93"/>
    </location>
</feature>
<keyword evidence="6 11" id="KW-0812">Transmembrane</keyword>
<evidence type="ECO:0000256" key="4">
    <source>
        <dbReference type="ARBA" id="ARBA00022519"/>
    </source>
</evidence>
<keyword evidence="3" id="KW-0444">Lipid biosynthesis</keyword>
<evidence type="ECO:0000256" key="7">
    <source>
        <dbReference type="ARBA" id="ARBA00022985"/>
    </source>
</evidence>
<dbReference type="GO" id="GO:0022857">
    <property type="term" value="F:transmembrane transporter activity"/>
    <property type="evidence" value="ECO:0007669"/>
    <property type="project" value="InterPro"/>
</dbReference>
<feature type="transmembrane region" description="Helical" evidence="11">
    <location>
        <begin position="46"/>
        <end position="66"/>
    </location>
</feature>
<dbReference type="Pfam" id="PF00892">
    <property type="entry name" value="EamA"/>
    <property type="match status" value="1"/>
</dbReference>
<dbReference type="Proteomes" id="UP000823772">
    <property type="component" value="Unassembled WGS sequence"/>
</dbReference>
<keyword evidence="9" id="KW-0443">Lipid metabolism</keyword>
<proteinExistence type="predicted"/>
<protein>
    <submittedName>
        <fullName evidence="13">EamA family transporter</fullName>
    </submittedName>
</protein>
<dbReference type="GO" id="GO:0009245">
    <property type="term" value="P:lipid A biosynthetic process"/>
    <property type="evidence" value="ECO:0007669"/>
    <property type="project" value="UniProtKB-KW"/>
</dbReference>
<organism evidence="13 14">
    <name type="scientific">Candidatus Merdivivens faecigallinarum</name>
    <dbReference type="NCBI Taxonomy" id="2840871"/>
    <lineage>
        <taxon>Bacteria</taxon>
        <taxon>Pseudomonadati</taxon>
        <taxon>Bacteroidota</taxon>
        <taxon>Bacteroidia</taxon>
        <taxon>Bacteroidales</taxon>
        <taxon>Muribaculaceae</taxon>
        <taxon>Muribaculaceae incertae sedis</taxon>
        <taxon>Candidatus Merdivivens</taxon>
    </lineage>
</organism>
<dbReference type="EMBL" id="JADILY010000068">
    <property type="protein sequence ID" value="MBO8481528.1"/>
    <property type="molecule type" value="Genomic_DNA"/>
</dbReference>
<dbReference type="GO" id="GO:0009103">
    <property type="term" value="P:lipopolysaccharide biosynthetic process"/>
    <property type="evidence" value="ECO:0007669"/>
    <property type="project" value="UniProtKB-KW"/>
</dbReference>
<accession>A0A9D9J1P1</accession>
<comment type="subcellular location">
    <subcellularLocation>
        <location evidence="1">Cell membrane</location>
        <topology evidence="1">Multi-pass membrane protein</topology>
    </subcellularLocation>
</comment>
<keyword evidence="5" id="KW-0441">Lipid A biosynthesis</keyword>
<dbReference type="GO" id="GO:0005886">
    <property type="term" value="C:plasma membrane"/>
    <property type="evidence" value="ECO:0007669"/>
    <property type="project" value="UniProtKB-SubCell"/>
</dbReference>
<dbReference type="PANTHER" id="PTHR30561">
    <property type="entry name" value="SMR FAMILY PROTON-DEPENDENT DRUG EFFLUX TRANSPORTER SUGE"/>
    <property type="match status" value="1"/>
</dbReference>
<reference evidence="13" key="1">
    <citation type="submission" date="2020-10" db="EMBL/GenBank/DDBJ databases">
        <authorList>
            <person name="Gilroy R."/>
        </authorList>
    </citation>
    <scope>NUCLEOTIDE SEQUENCE</scope>
    <source>
        <strain evidence="13">B3-2255</strain>
    </source>
</reference>
<dbReference type="InterPro" id="IPR037185">
    <property type="entry name" value="EmrE-like"/>
</dbReference>
<reference evidence="13" key="2">
    <citation type="journal article" date="2021" name="PeerJ">
        <title>Extensive microbial diversity within the chicken gut microbiome revealed by metagenomics and culture.</title>
        <authorList>
            <person name="Gilroy R."/>
            <person name="Ravi A."/>
            <person name="Getino M."/>
            <person name="Pursley I."/>
            <person name="Horton D.L."/>
            <person name="Alikhan N.F."/>
            <person name="Baker D."/>
            <person name="Gharbi K."/>
            <person name="Hall N."/>
            <person name="Watson M."/>
            <person name="Adriaenssens E.M."/>
            <person name="Foster-Nyarko E."/>
            <person name="Jarju S."/>
            <person name="Secka A."/>
            <person name="Antonio M."/>
            <person name="Oren A."/>
            <person name="Chaudhuri R.R."/>
            <person name="La Ragione R."/>
            <person name="Hildebrand F."/>
            <person name="Pallen M.J."/>
        </authorList>
    </citation>
    <scope>NUCLEOTIDE SEQUENCE</scope>
    <source>
        <strain evidence="13">B3-2255</strain>
    </source>
</reference>
<feature type="transmembrane region" description="Helical" evidence="11">
    <location>
        <begin position="99"/>
        <end position="119"/>
    </location>
</feature>
<evidence type="ECO:0000256" key="10">
    <source>
        <dbReference type="ARBA" id="ARBA00023136"/>
    </source>
</evidence>
<keyword evidence="10 11" id="KW-0472">Membrane</keyword>
<evidence type="ECO:0000313" key="13">
    <source>
        <dbReference type="EMBL" id="MBO8481528.1"/>
    </source>
</evidence>
<evidence type="ECO:0000256" key="5">
    <source>
        <dbReference type="ARBA" id="ARBA00022556"/>
    </source>
</evidence>
<evidence type="ECO:0000256" key="8">
    <source>
        <dbReference type="ARBA" id="ARBA00022989"/>
    </source>
</evidence>
<gene>
    <name evidence="13" type="ORF">IAC87_03160</name>
</gene>